<evidence type="ECO:0000256" key="1">
    <source>
        <dbReference type="SAM" id="MobiDB-lite"/>
    </source>
</evidence>
<gene>
    <name evidence="2" type="ORF">KM1_274090</name>
</gene>
<feature type="non-terminal residue" evidence="2">
    <location>
        <position position="36"/>
    </location>
</feature>
<feature type="compositionally biased region" description="Polar residues" evidence="1">
    <location>
        <begin position="1"/>
        <end position="15"/>
    </location>
</feature>
<dbReference type="VEuPathDB" id="AmoebaDB:KM1_274090"/>
<proteinExistence type="predicted"/>
<feature type="region of interest" description="Disordered" evidence="1">
    <location>
        <begin position="1"/>
        <end position="36"/>
    </location>
</feature>
<dbReference type="EMBL" id="KB637293">
    <property type="protein sequence ID" value="EMS16966.1"/>
    <property type="molecule type" value="Genomic_DNA"/>
</dbReference>
<dbReference type="Proteomes" id="UP000030780">
    <property type="component" value="Unassembled WGS sequence"/>
</dbReference>
<organism evidence="2 3">
    <name type="scientific">Entamoeba histolytica HM-3:IMSS</name>
    <dbReference type="NCBI Taxonomy" id="885315"/>
    <lineage>
        <taxon>Eukaryota</taxon>
        <taxon>Amoebozoa</taxon>
        <taxon>Evosea</taxon>
        <taxon>Archamoebae</taxon>
        <taxon>Mastigamoebida</taxon>
        <taxon>Entamoebidae</taxon>
        <taxon>Entamoeba</taxon>
    </lineage>
</organism>
<reference evidence="2 3" key="1">
    <citation type="submission" date="2013-01" db="EMBL/GenBank/DDBJ databases">
        <authorList>
            <person name="Inman J."/>
            <person name="Zafar N."/>
            <person name="Lorenzi H."/>
            <person name="Caler E."/>
        </authorList>
    </citation>
    <scope>NUCLEOTIDE SEQUENCE [LARGE SCALE GENOMIC DNA]</scope>
    <source>
        <strain evidence="2 3">HM-3:IMSS</strain>
    </source>
</reference>
<evidence type="ECO:0000313" key="3">
    <source>
        <dbReference type="Proteomes" id="UP000030780"/>
    </source>
</evidence>
<name>M7WG47_ENTHI</name>
<evidence type="ECO:0000313" key="2">
    <source>
        <dbReference type="EMBL" id="EMS16966.1"/>
    </source>
</evidence>
<dbReference type="AlphaFoldDB" id="M7WG47"/>
<protein>
    <submittedName>
        <fullName evidence="2">Actin binding protein</fullName>
    </submittedName>
</protein>
<accession>M7WG47</accession>
<sequence>MTEEQVQPQVNSEEPQINPDEPPNFNIESEADVEPL</sequence>